<comment type="cofactor">
    <cofactor evidence="11">
        <name>Mg(2+)</name>
        <dbReference type="ChEBI" id="CHEBI:18420"/>
    </cofactor>
    <text evidence="11">Binds 1 Mg(2+) ion per subunit.</text>
</comment>
<comment type="subcellular location">
    <subcellularLocation>
        <location evidence="11">Cytoplasm</location>
    </subcellularLocation>
</comment>
<feature type="binding site" evidence="11">
    <location>
        <position position="83"/>
    </location>
    <ligand>
        <name>substrate</name>
    </ligand>
</feature>
<dbReference type="EMBL" id="CP019688">
    <property type="protein sequence ID" value="AQQ15345.1"/>
    <property type="molecule type" value="Genomic_DNA"/>
</dbReference>
<keyword evidence="5 11" id="KW-0808">Transferase</keyword>
<keyword evidence="13" id="KW-1185">Reference proteome</keyword>
<feature type="binding site" evidence="11">
    <location>
        <position position="165"/>
    </location>
    <ligand>
        <name>ATP</name>
        <dbReference type="ChEBI" id="CHEBI:30616"/>
    </ligand>
</feature>
<dbReference type="InterPro" id="IPR000623">
    <property type="entry name" value="Shikimate_kinase/TSH1"/>
</dbReference>
<dbReference type="GO" id="GO:0009423">
    <property type="term" value="P:chorismate biosynthetic process"/>
    <property type="evidence" value="ECO:0007669"/>
    <property type="project" value="UniProtKB-UniRule"/>
</dbReference>
<evidence type="ECO:0000256" key="11">
    <source>
        <dbReference type="HAMAP-Rule" id="MF_00109"/>
    </source>
</evidence>
<dbReference type="GO" id="GO:0008652">
    <property type="term" value="P:amino acid biosynthetic process"/>
    <property type="evidence" value="ECO:0007669"/>
    <property type="project" value="UniProtKB-KW"/>
</dbReference>
<organism evidence="12 13">
    <name type="scientific">Corynebacterium glaucum</name>
    <dbReference type="NCBI Taxonomy" id="187491"/>
    <lineage>
        <taxon>Bacteria</taxon>
        <taxon>Bacillati</taxon>
        <taxon>Actinomycetota</taxon>
        <taxon>Actinomycetes</taxon>
        <taxon>Mycobacteriales</taxon>
        <taxon>Corynebacteriaceae</taxon>
        <taxon>Corynebacterium</taxon>
    </lineage>
</organism>
<sequence length="217" mass="23477">MPEQLQGKVNFVHDAEDLVGGIVNDVTDDIFDEADADAVAQPSGSQMVNDAPRVVLVGPPGAGKSTIGRRLSRALSLPLVDSDKLIEEGEGKRCGDLFAELGEEEFRKIEAGYVARALATGGVVSLGGGAVLTESTRKLLQHHNVVWIDVTAEEGIRRTAGDTSRPVLAADDPAEHYRTLLTTREPYYREVADHRVRTDSRPPQRVVAEVLNIIDSE</sequence>
<comment type="catalytic activity">
    <reaction evidence="10 11">
        <text>shikimate + ATP = 3-phosphoshikimate + ADP + H(+)</text>
        <dbReference type="Rhea" id="RHEA:13121"/>
        <dbReference type="ChEBI" id="CHEBI:15378"/>
        <dbReference type="ChEBI" id="CHEBI:30616"/>
        <dbReference type="ChEBI" id="CHEBI:36208"/>
        <dbReference type="ChEBI" id="CHEBI:145989"/>
        <dbReference type="ChEBI" id="CHEBI:456216"/>
        <dbReference type="EC" id="2.7.1.71"/>
    </reaction>
</comment>
<keyword evidence="7 11" id="KW-0418">Kinase</keyword>
<dbReference type="InterPro" id="IPR027417">
    <property type="entry name" value="P-loop_NTPase"/>
</dbReference>
<dbReference type="Gene3D" id="3.40.50.300">
    <property type="entry name" value="P-loop containing nucleotide triphosphate hydrolases"/>
    <property type="match status" value="1"/>
</dbReference>
<comment type="pathway">
    <text evidence="1 11">Metabolic intermediate biosynthesis; chorismate biosynthesis; chorismate from D-erythrose 4-phosphate and phosphoenolpyruvate: step 5/7.</text>
</comment>
<keyword evidence="11" id="KW-0479">Metal-binding</keyword>
<dbReference type="GO" id="GO:0004765">
    <property type="term" value="F:shikimate kinase activity"/>
    <property type="evidence" value="ECO:0007669"/>
    <property type="project" value="UniProtKB-UniRule"/>
</dbReference>
<evidence type="ECO:0000256" key="4">
    <source>
        <dbReference type="ARBA" id="ARBA00022605"/>
    </source>
</evidence>
<evidence type="ECO:0000256" key="8">
    <source>
        <dbReference type="ARBA" id="ARBA00022840"/>
    </source>
</evidence>
<dbReference type="GO" id="GO:0005829">
    <property type="term" value="C:cytosol"/>
    <property type="evidence" value="ECO:0007669"/>
    <property type="project" value="TreeGrafter"/>
</dbReference>
<comment type="subunit">
    <text evidence="11">Monomer.</text>
</comment>
<dbReference type="InterPro" id="IPR031322">
    <property type="entry name" value="Shikimate/glucono_kinase"/>
</dbReference>
<evidence type="ECO:0000256" key="5">
    <source>
        <dbReference type="ARBA" id="ARBA00022679"/>
    </source>
</evidence>
<comment type="function">
    <text evidence="11">Catalyzes the specific phosphorylation of the 3-hydroxyl group of shikimic acid using ATP as a cosubstrate.</text>
</comment>
<evidence type="ECO:0000256" key="7">
    <source>
        <dbReference type="ARBA" id="ARBA00022777"/>
    </source>
</evidence>
<keyword evidence="6 11" id="KW-0547">Nucleotide-binding</keyword>
<keyword evidence="8 11" id="KW-0067">ATP-binding</keyword>
<dbReference type="Pfam" id="PF01202">
    <property type="entry name" value="SKI"/>
    <property type="match status" value="1"/>
</dbReference>
<reference evidence="12 13" key="1">
    <citation type="submission" date="2016-12" db="EMBL/GenBank/DDBJ databases">
        <authorList>
            <person name="Song W.-J."/>
            <person name="Kurnit D.M."/>
        </authorList>
    </citation>
    <scope>NUCLEOTIDE SEQUENCE [LARGE SCALE GENOMIC DNA]</scope>
    <source>
        <strain evidence="12 13">DSM 30827</strain>
    </source>
</reference>
<evidence type="ECO:0000256" key="9">
    <source>
        <dbReference type="ARBA" id="ARBA00023141"/>
    </source>
</evidence>
<proteinExistence type="inferred from homology"/>
<keyword evidence="9 11" id="KW-0057">Aromatic amino acid biosynthesis</keyword>
<gene>
    <name evidence="11 12" type="primary">aroK</name>
    <name evidence="12" type="ORF">CGLAU_06915</name>
</gene>
<evidence type="ECO:0000256" key="2">
    <source>
        <dbReference type="ARBA" id="ARBA00006997"/>
    </source>
</evidence>
<dbReference type="CDD" id="cd00464">
    <property type="entry name" value="SK"/>
    <property type="match status" value="1"/>
</dbReference>
<keyword evidence="11" id="KW-0963">Cytoplasm</keyword>
<feature type="binding site" evidence="11">
    <location>
        <begin position="61"/>
        <end position="66"/>
    </location>
    <ligand>
        <name>ATP</name>
        <dbReference type="ChEBI" id="CHEBI:30616"/>
    </ligand>
</feature>
<dbReference type="KEGG" id="cgv:CGLAU_06915"/>
<dbReference type="GO" id="GO:0000287">
    <property type="term" value="F:magnesium ion binding"/>
    <property type="evidence" value="ECO:0007669"/>
    <property type="project" value="UniProtKB-UniRule"/>
</dbReference>
<dbReference type="InterPro" id="IPR023000">
    <property type="entry name" value="Shikimate_kinase_CS"/>
</dbReference>
<keyword evidence="11" id="KW-0460">Magnesium</keyword>
<feature type="binding site" evidence="11">
    <location>
        <position position="65"/>
    </location>
    <ligand>
        <name>Mg(2+)</name>
        <dbReference type="ChEBI" id="CHEBI:18420"/>
    </ligand>
</feature>
<feature type="binding site" evidence="11">
    <location>
        <position position="107"/>
    </location>
    <ligand>
        <name>substrate</name>
    </ligand>
</feature>
<feature type="binding site" evidence="11">
    <location>
        <position position="184"/>
    </location>
    <ligand>
        <name>substrate</name>
    </ligand>
</feature>
<name>A0A1Q2HWX1_9CORY</name>
<feature type="binding site" evidence="11">
    <location>
        <position position="201"/>
    </location>
    <ligand>
        <name>ATP</name>
        <dbReference type="ChEBI" id="CHEBI:30616"/>
    </ligand>
</feature>
<dbReference type="SUPFAM" id="SSF52540">
    <property type="entry name" value="P-loop containing nucleoside triphosphate hydrolases"/>
    <property type="match status" value="1"/>
</dbReference>
<dbReference type="PANTHER" id="PTHR21087:SF16">
    <property type="entry name" value="SHIKIMATE KINASE 1, CHLOROPLASTIC"/>
    <property type="match status" value="1"/>
</dbReference>
<dbReference type="PANTHER" id="PTHR21087">
    <property type="entry name" value="SHIKIMATE KINASE"/>
    <property type="match status" value="1"/>
</dbReference>
<evidence type="ECO:0000256" key="3">
    <source>
        <dbReference type="ARBA" id="ARBA00012154"/>
    </source>
</evidence>
<keyword evidence="4 11" id="KW-0028">Amino-acid biosynthesis</keyword>
<evidence type="ECO:0000313" key="13">
    <source>
        <dbReference type="Proteomes" id="UP000217209"/>
    </source>
</evidence>
<dbReference type="GO" id="GO:0009073">
    <property type="term" value="P:aromatic amino acid family biosynthetic process"/>
    <property type="evidence" value="ECO:0007669"/>
    <property type="project" value="UniProtKB-KW"/>
</dbReference>
<comment type="similarity">
    <text evidence="2 11">Belongs to the shikimate kinase family.</text>
</comment>
<dbReference type="HAMAP" id="MF_00109">
    <property type="entry name" value="Shikimate_kinase"/>
    <property type="match status" value="1"/>
</dbReference>
<dbReference type="UniPathway" id="UPA00053">
    <property type="reaction ID" value="UER00088"/>
</dbReference>
<dbReference type="GO" id="GO:0005524">
    <property type="term" value="F:ATP binding"/>
    <property type="evidence" value="ECO:0007669"/>
    <property type="project" value="UniProtKB-UniRule"/>
</dbReference>
<evidence type="ECO:0000256" key="10">
    <source>
        <dbReference type="ARBA" id="ARBA00048567"/>
    </source>
</evidence>
<dbReference type="PROSITE" id="PS01128">
    <property type="entry name" value="SHIKIMATE_KINASE"/>
    <property type="match status" value="1"/>
</dbReference>
<dbReference type="Proteomes" id="UP000217209">
    <property type="component" value="Chromosome"/>
</dbReference>
<dbReference type="PRINTS" id="PR01100">
    <property type="entry name" value="SHIKIMTKNASE"/>
</dbReference>
<feature type="binding site" evidence="11">
    <location>
        <position position="128"/>
    </location>
    <ligand>
        <name>substrate</name>
    </ligand>
</feature>
<accession>A0A1Q2HWX1</accession>
<dbReference type="AlphaFoldDB" id="A0A1Q2HWX1"/>
<dbReference type="EC" id="2.7.1.71" evidence="3 11"/>
<evidence type="ECO:0000256" key="1">
    <source>
        <dbReference type="ARBA" id="ARBA00004842"/>
    </source>
</evidence>
<evidence type="ECO:0000313" key="12">
    <source>
        <dbReference type="EMBL" id="AQQ15345.1"/>
    </source>
</evidence>
<evidence type="ECO:0000256" key="6">
    <source>
        <dbReference type="ARBA" id="ARBA00022741"/>
    </source>
</evidence>
<protein>
    <recommendedName>
        <fullName evidence="3 11">Shikimate kinase</fullName>
        <shortName evidence="11">SK</shortName>
        <ecNumber evidence="3 11">2.7.1.71</ecNumber>
    </recommendedName>
</protein>